<evidence type="ECO:0000313" key="2">
    <source>
        <dbReference type="WBParaSite" id="Hba_12365"/>
    </source>
</evidence>
<organism evidence="1 2">
    <name type="scientific">Heterorhabditis bacteriophora</name>
    <name type="common">Entomopathogenic nematode worm</name>
    <dbReference type="NCBI Taxonomy" id="37862"/>
    <lineage>
        <taxon>Eukaryota</taxon>
        <taxon>Metazoa</taxon>
        <taxon>Ecdysozoa</taxon>
        <taxon>Nematoda</taxon>
        <taxon>Chromadorea</taxon>
        <taxon>Rhabditida</taxon>
        <taxon>Rhabditina</taxon>
        <taxon>Rhabditomorpha</taxon>
        <taxon>Strongyloidea</taxon>
        <taxon>Heterorhabditidae</taxon>
        <taxon>Heterorhabditis</taxon>
    </lineage>
</organism>
<dbReference type="Proteomes" id="UP000095283">
    <property type="component" value="Unplaced"/>
</dbReference>
<reference evidence="2" key="1">
    <citation type="submission" date="2016-11" db="UniProtKB">
        <authorList>
            <consortium name="WormBaseParasite"/>
        </authorList>
    </citation>
    <scope>IDENTIFICATION</scope>
</reference>
<protein>
    <submittedName>
        <fullName evidence="2">Uncharacterized protein</fullName>
    </submittedName>
</protein>
<evidence type="ECO:0000313" key="1">
    <source>
        <dbReference type="Proteomes" id="UP000095283"/>
    </source>
</evidence>
<proteinExistence type="predicted"/>
<name>A0A1I7X450_HETBA</name>
<dbReference type="WBParaSite" id="Hba_12365">
    <property type="protein sequence ID" value="Hba_12365"/>
    <property type="gene ID" value="Hba_12365"/>
</dbReference>
<keyword evidence="1" id="KW-1185">Reference proteome</keyword>
<dbReference type="AlphaFoldDB" id="A0A1I7X450"/>
<accession>A0A1I7X450</accession>
<sequence length="275" mass="32025">MISLVVREWGRRALSTSCKLQLKKWGKGEDRMSKEIGDDEIDISMALSDQNELIRSYEYSRKDRVLRRDGLNRRHPVIPLKEIRDENGKIIGPSVPCNALNDEDSSDEERRIEEIKLKKNKAVFANCYICQINFIPEFFPETTVKGENINFIRAGGCLYIRRFLNCIDSFIHCPEEIKPLIEYSGVSLDSLPIWAILAISKYLPSAELRTLREILITHMRENSMATIKWSKHLGHWIEDGILKQDIQDKFMERLKPVSSWWSTHQFNLGEEFVLP</sequence>